<keyword evidence="3" id="KW-0720">Serine protease</keyword>
<dbReference type="FunFam" id="2.40.10.10:FF:000006">
    <property type="entry name" value="Serine proteinase stubble"/>
    <property type="match status" value="1"/>
</dbReference>
<keyword evidence="4" id="KW-1015">Disulfide bond</keyword>
<accession>A0A8J2NQS7</accession>
<evidence type="ECO:0000256" key="5">
    <source>
        <dbReference type="SAM" id="SignalP"/>
    </source>
</evidence>
<gene>
    <name evidence="7" type="ORF">AFUS01_LOCUS446</name>
</gene>
<keyword evidence="2" id="KW-0378">Hydrolase</keyword>
<feature type="domain" description="Peptidase S1" evidence="6">
    <location>
        <begin position="121"/>
        <end position="363"/>
    </location>
</feature>
<protein>
    <recommendedName>
        <fullName evidence="6">Peptidase S1 domain-containing protein</fullName>
    </recommendedName>
</protein>
<dbReference type="Proteomes" id="UP000708208">
    <property type="component" value="Unassembled WGS sequence"/>
</dbReference>
<evidence type="ECO:0000313" key="7">
    <source>
        <dbReference type="EMBL" id="CAG7642595.1"/>
    </source>
</evidence>
<feature type="signal peptide" evidence="5">
    <location>
        <begin position="1"/>
        <end position="22"/>
    </location>
</feature>
<evidence type="ECO:0000259" key="6">
    <source>
        <dbReference type="PROSITE" id="PS50240"/>
    </source>
</evidence>
<dbReference type="Pfam" id="PF00089">
    <property type="entry name" value="Trypsin"/>
    <property type="match status" value="1"/>
</dbReference>
<reference evidence="7" key="1">
    <citation type="submission" date="2021-06" db="EMBL/GenBank/DDBJ databases">
        <authorList>
            <person name="Hodson N. C."/>
            <person name="Mongue J. A."/>
            <person name="Jaron S. K."/>
        </authorList>
    </citation>
    <scope>NUCLEOTIDE SEQUENCE</scope>
</reference>
<dbReference type="PROSITE" id="PS50240">
    <property type="entry name" value="TRYPSIN_DOM"/>
    <property type="match status" value="1"/>
</dbReference>
<dbReference type="SMART" id="SM00020">
    <property type="entry name" value="Tryp_SPc"/>
    <property type="match status" value="1"/>
</dbReference>
<proteinExistence type="predicted"/>
<evidence type="ECO:0000256" key="4">
    <source>
        <dbReference type="ARBA" id="ARBA00023157"/>
    </source>
</evidence>
<name>A0A8J2NQS7_9HEXA</name>
<dbReference type="PANTHER" id="PTHR24252:SF11">
    <property type="entry name" value="ATRIAL NATRIURETIC PEPTIDE-CONVERTING ENZYME ISOFORM X1"/>
    <property type="match status" value="1"/>
</dbReference>
<dbReference type="OrthoDB" id="10012881at2759"/>
<dbReference type="CDD" id="cd00190">
    <property type="entry name" value="Tryp_SPc"/>
    <property type="match status" value="1"/>
</dbReference>
<evidence type="ECO:0000313" key="8">
    <source>
        <dbReference type="Proteomes" id="UP000708208"/>
    </source>
</evidence>
<dbReference type="InterPro" id="IPR001254">
    <property type="entry name" value="Trypsin_dom"/>
</dbReference>
<organism evidence="7 8">
    <name type="scientific">Allacma fusca</name>
    <dbReference type="NCBI Taxonomy" id="39272"/>
    <lineage>
        <taxon>Eukaryota</taxon>
        <taxon>Metazoa</taxon>
        <taxon>Ecdysozoa</taxon>
        <taxon>Arthropoda</taxon>
        <taxon>Hexapoda</taxon>
        <taxon>Collembola</taxon>
        <taxon>Symphypleona</taxon>
        <taxon>Sminthuridae</taxon>
        <taxon>Allacma</taxon>
    </lineage>
</organism>
<dbReference type="InterPro" id="IPR018114">
    <property type="entry name" value="TRYPSIN_HIS"/>
</dbReference>
<dbReference type="AlphaFoldDB" id="A0A8J2NQS7"/>
<keyword evidence="8" id="KW-1185">Reference proteome</keyword>
<evidence type="ECO:0000256" key="3">
    <source>
        <dbReference type="ARBA" id="ARBA00022825"/>
    </source>
</evidence>
<dbReference type="PROSITE" id="PS00134">
    <property type="entry name" value="TRYPSIN_HIS"/>
    <property type="match status" value="1"/>
</dbReference>
<evidence type="ECO:0000256" key="2">
    <source>
        <dbReference type="ARBA" id="ARBA00022801"/>
    </source>
</evidence>
<dbReference type="EMBL" id="CAJVCH010002073">
    <property type="protein sequence ID" value="CAG7642595.1"/>
    <property type="molecule type" value="Genomic_DNA"/>
</dbReference>
<keyword evidence="1" id="KW-0645">Protease</keyword>
<dbReference type="GO" id="GO:0004252">
    <property type="term" value="F:serine-type endopeptidase activity"/>
    <property type="evidence" value="ECO:0007669"/>
    <property type="project" value="InterPro"/>
</dbReference>
<comment type="caution">
    <text evidence="7">The sequence shown here is derived from an EMBL/GenBank/DDBJ whole genome shotgun (WGS) entry which is preliminary data.</text>
</comment>
<feature type="chain" id="PRO_5035279793" description="Peptidase S1 domain-containing protein" evidence="5">
    <location>
        <begin position="23"/>
        <end position="370"/>
    </location>
</feature>
<evidence type="ECO:0000256" key="1">
    <source>
        <dbReference type="ARBA" id="ARBA00022670"/>
    </source>
</evidence>
<dbReference type="PANTHER" id="PTHR24252">
    <property type="entry name" value="ACROSIN-RELATED"/>
    <property type="match status" value="1"/>
</dbReference>
<sequence>MRIIFCLVVFSISIILLPLSHGFIDRSPDKLNRTSQYRIYVSQGNGISAEELELLEPSSAESLTTPTTPLEELSVQDLEVSEESQGFLKSEDCQCGLKNEGNGIDSIFPYALRRIDIEPLIIPGDAAVPREFPWIAAITKLKYGGKQVVCGGSLVNSKYVVTAAHCIKNQISSRMEVLFNVHNASQFAVSNDSMVERRKIKRFIVHSGWNEKTVDNDIGLIELDKPIDFSTSPVRPICLPLNYSYNAFDGLNGTVAGWGYTTPGGRNSQVLNKIAVPIYSLEDCQEKTVYGDKVLAGMICAGFEQGGRDACTNDSGGPLTVEEDGRTILVGIVSWGHGCARPKAPGVYTRVTQYIDWINKHMTKGETCSG</sequence>
<dbReference type="GO" id="GO:0006508">
    <property type="term" value="P:proteolysis"/>
    <property type="evidence" value="ECO:0007669"/>
    <property type="project" value="UniProtKB-KW"/>
</dbReference>
<keyword evidence="5" id="KW-0732">Signal</keyword>